<keyword evidence="2" id="KW-1133">Transmembrane helix</keyword>
<dbReference type="AlphaFoldDB" id="A0A1D8AXE9"/>
<dbReference type="EMBL" id="CP016094">
    <property type="protein sequence ID" value="AOS45550.1"/>
    <property type="molecule type" value="Genomic_DNA"/>
</dbReference>
<evidence type="ECO:0000256" key="2">
    <source>
        <dbReference type="SAM" id="Phobius"/>
    </source>
</evidence>
<protein>
    <recommendedName>
        <fullName evidence="5">General secretion pathway protein B</fullName>
    </recommendedName>
</protein>
<dbReference type="RefSeq" id="WP_069962685.1">
    <property type="nucleotide sequence ID" value="NZ_CP016094.1"/>
</dbReference>
<name>A0A1D8AXE9_9BACT</name>
<evidence type="ECO:0000256" key="1">
    <source>
        <dbReference type="SAM" id="MobiDB-lite"/>
    </source>
</evidence>
<reference evidence="3 4" key="1">
    <citation type="submission" date="2016-06" db="EMBL/GenBank/DDBJ databases">
        <title>Three novel species with peptidoglycan cell walls form the new genus Lacunisphaera gen. nov. in the family Opitutaceae of the verrucomicrobial subdivision 4.</title>
        <authorList>
            <person name="Rast P."/>
            <person name="Gloeckner I."/>
            <person name="Jogler M."/>
            <person name="Boedeker C."/>
            <person name="Jeske O."/>
            <person name="Wiegand S."/>
            <person name="Reinhardt R."/>
            <person name="Schumann P."/>
            <person name="Rohde M."/>
            <person name="Spring S."/>
            <person name="Gloeckner F.O."/>
            <person name="Jogler C."/>
        </authorList>
    </citation>
    <scope>NUCLEOTIDE SEQUENCE [LARGE SCALE GENOMIC DNA]</scope>
    <source>
        <strain evidence="3 4">IG16b</strain>
    </source>
</reference>
<evidence type="ECO:0008006" key="5">
    <source>
        <dbReference type="Google" id="ProtNLM"/>
    </source>
</evidence>
<gene>
    <name evidence="3" type="ORF">Verru16b_02631</name>
</gene>
<keyword evidence="2" id="KW-0812">Transmembrane</keyword>
<accession>A0A1D8AXE9</accession>
<feature type="region of interest" description="Disordered" evidence="1">
    <location>
        <begin position="1"/>
        <end position="41"/>
    </location>
</feature>
<feature type="region of interest" description="Disordered" evidence="1">
    <location>
        <begin position="134"/>
        <end position="153"/>
    </location>
</feature>
<proteinExistence type="predicted"/>
<organism evidence="3 4">
    <name type="scientific">Lacunisphaera limnophila</name>
    <dbReference type="NCBI Taxonomy" id="1838286"/>
    <lineage>
        <taxon>Bacteria</taxon>
        <taxon>Pseudomonadati</taxon>
        <taxon>Verrucomicrobiota</taxon>
        <taxon>Opitutia</taxon>
        <taxon>Opitutales</taxon>
        <taxon>Opitutaceae</taxon>
        <taxon>Lacunisphaera</taxon>
    </lineage>
</organism>
<sequence length="225" mass="23253">MSLINDALKKAQKQRTGEAPPLAAMPTIGGESPRHISRRGKPASSTPLYLGLGGAGVLVVLVAGFFLLRPSSGPVAPAPAEKPAVIVPANMPPPAIAATTQPAPAPTTPNVFVVPLAPPPAVAEPPAARVAETRPAAQPAAPTVAEPARAATPPRRLDARATTYIESIRVAGIRASATDSKVLMNDRVYRAGDLVEHEMGLKLIGITSSSLTFEDPTGAQYTRNF</sequence>
<dbReference type="Proteomes" id="UP000095228">
    <property type="component" value="Chromosome"/>
</dbReference>
<evidence type="ECO:0000313" key="3">
    <source>
        <dbReference type="EMBL" id="AOS45550.1"/>
    </source>
</evidence>
<dbReference type="KEGG" id="obg:Verru16b_02631"/>
<keyword evidence="4" id="KW-1185">Reference proteome</keyword>
<dbReference type="OrthoDB" id="200394at2"/>
<feature type="transmembrane region" description="Helical" evidence="2">
    <location>
        <begin position="48"/>
        <end position="68"/>
    </location>
</feature>
<dbReference type="STRING" id="1838286.Verru16b_02631"/>
<evidence type="ECO:0000313" key="4">
    <source>
        <dbReference type="Proteomes" id="UP000095228"/>
    </source>
</evidence>
<keyword evidence="2" id="KW-0472">Membrane</keyword>